<evidence type="ECO:0000313" key="2">
    <source>
        <dbReference type="EMBL" id="WTU38997.1"/>
    </source>
</evidence>
<dbReference type="AlphaFoldDB" id="A0AAU2GT11"/>
<evidence type="ECO:0008006" key="3">
    <source>
        <dbReference type="Google" id="ProtNLM"/>
    </source>
</evidence>
<gene>
    <name evidence="2" type="ORF">OHV25_05095</name>
</gene>
<protein>
    <recommendedName>
        <fullName evidence="3">Secreted protein</fullName>
    </recommendedName>
</protein>
<feature type="signal peptide" evidence="1">
    <location>
        <begin position="1"/>
        <end position="31"/>
    </location>
</feature>
<proteinExistence type="predicted"/>
<organism evidence="2">
    <name type="scientific">Streptomyces sp. NBC_00060</name>
    <dbReference type="NCBI Taxonomy" id="2975636"/>
    <lineage>
        <taxon>Bacteria</taxon>
        <taxon>Bacillati</taxon>
        <taxon>Actinomycetota</taxon>
        <taxon>Actinomycetes</taxon>
        <taxon>Kitasatosporales</taxon>
        <taxon>Streptomycetaceae</taxon>
        <taxon>Streptomyces</taxon>
    </lineage>
</organism>
<dbReference type="EMBL" id="CP108253">
    <property type="protein sequence ID" value="WTU38997.1"/>
    <property type="molecule type" value="Genomic_DNA"/>
</dbReference>
<keyword evidence="1" id="KW-0732">Signal</keyword>
<reference evidence="2" key="1">
    <citation type="submission" date="2022-10" db="EMBL/GenBank/DDBJ databases">
        <title>The complete genomes of actinobacterial strains from the NBC collection.</title>
        <authorList>
            <person name="Joergensen T.S."/>
            <person name="Alvarez Arevalo M."/>
            <person name="Sterndorff E.B."/>
            <person name="Faurdal D."/>
            <person name="Vuksanovic O."/>
            <person name="Mourched A.-S."/>
            <person name="Charusanti P."/>
            <person name="Shaw S."/>
            <person name="Blin K."/>
            <person name="Weber T."/>
        </authorList>
    </citation>
    <scope>NUCLEOTIDE SEQUENCE</scope>
    <source>
        <strain evidence="2">NBC_00060</strain>
    </source>
</reference>
<accession>A0AAU2GT11</accession>
<evidence type="ECO:0000256" key="1">
    <source>
        <dbReference type="SAM" id="SignalP"/>
    </source>
</evidence>
<sequence>MTRSWKTGLTALAAGFAAVAGSLATAGPAQAATPFGSIDSAVVSQFALDPVADFGGQRQNTFDVYDEAIKAVEAKGAVAQVNATSVLTSGGRTGTNGLCHTTGLASGLSPAGFCWDKADDTSNSYTDAGGWTPQGLTGSYDAQPGGLWDGHKAFLASWHFSRGMGGANPVANEFARVSLVNADNGKIAYNHLLLVEPTGTRAGGDGNFRAVQGTHADGVVWYGNKVFVANGRWLQVYDLQHIWKVNSSQESVGITGTTSSARWSNYALPMVGRYRTTADDNTACVVATGTSPCLNSLSLDRTGQDGLVSAEYKPGGAGGRVVRWPLNYLTALPTTTDPSGHGVSHATVGYSSPVWAMQGAATNGQYWYMSGTCPTGTGGGSGDAIDYSCIHRALPDDAPHVYTTSPVLTQNLGYSPDTGRIWGINERINSTNGIRVVFSITG</sequence>
<name>A0AAU2GT11_9ACTN</name>
<feature type="chain" id="PRO_5043771119" description="Secreted protein" evidence="1">
    <location>
        <begin position="32"/>
        <end position="442"/>
    </location>
</feature>